<sequence length="411" mass="44955">MVELDALKEIAGERWPRIRDGVYARLEFLLRSKLGPNDLFVRLGETAYLITMPTTEADDVSAICTRVAFDLHMSFLGECGLAQIHVDAVVGGEDDALVLRRLPATTIAELAERVGIADLLAKPDGMIPTLSEPSEHSQNRAPYHRSSHGNARGRSPAQAASAESAVQIEHHFLPVWSVPNAAVTTYICTPKAIRVAGRQSTIPASALEPRERLIVEMSVLRHGIAELTRSHQEGKRFLLNIPLSFDVFGPPAGRMEVLSACREMPHDFRSFITYVISNVPLGVGQTALANMVTALNPFGRAVVATVHPATRAFSGYQGIGLKAVGYDVEEFPARAKFAQDDAERLAQFARRNNLGTFLNGICDKNVLKYAQDAGIQYLCGPAVAPPTTTPRGMWRLDWAQVLAKPEVELWV</sequence>
<accession>A0ABN1DYU2</accession>
<evidence type="ECO:0008006" key="4">
    <source>
        <dbReference type="Google" id="ProtNLM"/>
    </source>
</evidence>
<organism evidence="2 3">
    <name type="scientific">Rhizomicrobium electricum</name>
    <dbReference type="NCBI Taxonomy" id="480070"/>
    <lineage>
        <taxon>Bacteria</taxon>
        <taxon>Pseudomonadati</taxon>
        <taxon>Pseudomonadota</taxon>
        <taxon>Alphaproteobacteria</taxon>
        <taxon>Micropepsales</taxon>
        <taxon>Micropepsaceae</taxon>
        <taxon>Rhizomicrobium</taxon>
    </lineage>
</organism>
<dbReference type="Proteomes" id="UP001499951">
    <property type="component" value="Unassembled WGS sequence"/>
</dbReference>
<feature type="region of interest" description="Disordered" evidence="1">
    <location>
        <begin position="127"/>
        <end position="160"/>
    </location>
</feature>
<proteinExistence type="predicted"/>
<protein>
    <recommendedName>
        <fullName evidence="4">EAL domain-containing protein</fullName>
    </recommendedName>
</protein>
<reference evidence="2 3" key="1">
    <citation type="journal article" date="2019" name="Int. J. Syst. Evol. Microbiol.">
        <title>The Global Catalogue of Microorganisms (GCM) 10K type strain sequencing project: providing services to taxonomists for standard genome sequencing and annotation.</title>
        <authorList>
            <consortium name="The Broad Institute Genomics Platform"/>
            <consortium name="The Broad Institute Genome Sequencing Center for Infectious Disease"/>
            <person name="Wu L."/>
            <person name="Ma J."/>
        </authorList>
    </citation>
    <scope>NUCLEOTIDE SEQUENCE [LARGE SCALE GENOMIC DNA]</scope>
    <source>
        <strain evidence="2 3">JCM 15089</strain>
    </source>
</reference>
<gene>
    <name evidence="2" type="ORF">GCM10008942_00190</name>
</gene>
<evidence type="ECO:0000313" key="2">
    <source>
        <dbReference type="EMBL" id="GAA0555709.1"/>
    </source>
</evidence>
<comment type="caution">
    <text evidence="2">The sequence shown here is derived from an EMBL/GenBank/DDBJ whole genome shotgun (WGS) entry which is preliminary data.</text>
</comment>
<keyword evidence="3" id="KW-1185">Reference proteome</keyword>
<evidence type="ECO:0000313" key="3">
    <source>
        <dbReference type="Proteomes" id="UP001499951"/>
    </source>
</evidence>
<evidence type="ECO:0000256" key="1">
    <source>
        <dbReference type="SAM" id="MobiDB-lite"/>
    </source>
</evidence>
<dbReference type="EMBL" id="BAAADD010000001">
    <property type="protein sequence ID" value="GAA0555709.1"/>
    <property type="molecule type" value="Genomic_DNA"/>
</dbReference>
<name>A0ABN1DYU2_9PROT</name>